<comment type="similarity">
    <text evidence="5">Belongs to the cytochrome P450 family.</text>
</comment>
<dbReference type="PANTHER" id="PTHR24305:SF190">
    <property type="entry name" value="P450, PUTATIVE (EUROFUNG)-RELATED"/>
    <property type="match status" value="1"/>
</dbReference>
<dbReference type="EMBL" id="CAJPDT010000058">
    <property type="protein sequence ID" value="CAF9930702.1"/>
    <property type="molecule type" value="Genomic_DNA"/>
</dbReference>
<dbReference type="InterPro" id="IPR002401">
    <property type="entry name" value="Cyt_P450_E_grp-I"/>
</dbReference>
<dbReference type="PANTHER" id="PTHR24305">
    <property type="entry name" value="CYTOCHROME P450"/>
    <property type="match status" value="1"/>
</dbReference>
<evidence type="ECO:0000256" key="5">
    <source>
        <dbReference type="RuleBase" id="RU000461"/>
    </source>
</evidence>
<dbReference type="GO" id="GO:0005506">
    <property type="term" value="F:iron ion binding"/>
    <property type="evidence" value="ECO:0007669"/>
    <property type="project" value="InterPro"/>
</dbReference>
<dbReference type="InterPro" id="IPR017972">
    <property type="entry name" value="Cyt_P450_CS"/>
</dbReference>
<evidence type="ECO:0000313" key="8">
    <source>
        <dbReference type="Proteomes" id="UP000664534"/>
    </source>
</evidence>
<evidence type="ECO:0000256" key="4">
    <source>
        <dbReference type="PIRSR" id="PIRSR602401-1"/>
    </source>
</evidence>
<keyword evidence="5" id="KW-0503">Monooxygenase</keyword>
<dbReference type="PRINTS" id="PR00463">
    <property type="entry name" value="EP450I"/>
</dbReference>
<keyword evidence="6" id="KW-0472">Membrane</keyword>
<keyword evidence="3 4" id="KW-0408">Iron</keyword>
<sequence>MDAFRAWSVANSCIAVLASWFILVAARTLIKAYRPPLSDLPGPWIAKFTKLWLLRAINTRSWEKINIELHRQYGPVVRISPNECSLDDPDAVKIIYRTRDELVKVGTTLLDDIYEPADRHQGERYSGWGLPGVEPMIFTQRDIERHSQRTKEVSGLYSNSVLHNMEGPVDRVIEALFDRLYEFAERGEVVEISDWLHYFAFDAIGFGKTFGFLRAGLDISNVMKTIHGYSRYGALVGVFAEWHPIIFKIMTALASGKDVGMAYLIKFTHQTITELHEKGYDCREGEHDILSSLLAKHQKNPDVFTMGDVHHHVLPNVVGGAETTGITLSAAVYFLWKNPQVLAKLRQEVDARKSTGKFHDIVTVNDAAGCRYLQAVIKETLRLHPGNGLGLTRLVPKGGLTLSGHYFPEGAEVNINAYVAHANRTVFGEDADSFRPERWLRDQETLNRMENYFLTWGKGSRTCLGRNISLMEINKLVPELVMRFDFEFEDPEREWTVHNDWFMKQEDIKVRVKRRKT</sequence>
<evidence type="ECO:0000313" key="7">
    <source>
        <dbReference type="EMBL" id="CAF9930702.1"/>
    </source>
</evidence>
<keyword evidence="4 5" id="KW-0349">Heme</keyword>
<evidence type="ECO:0008006" key="9">
    <source>
        <dbReference type="Google" id="ProtNLM"/>
    </source>
</evidence>
<dbReference type="InterPro" id="IPR050121">
    <property type="entry name" value="Cytochrome_P450_monoxygenase"/>
</dbReference>
<reference evidence="7" key="1">
    <citation type="submission" date="2021-03" db="EMBL/GenBank/DDBJ databases">
        <authorList>
            <person name="Tagirdzhanova G."/>
        </authorList>
    </citation>
    <scope>NUCLEOTIDE SEQUENCE</scope>
</reference>
<comment type="cofactor">
    <cofactor evidence="1 4">
        <name>heme</name>
        <dbReference type="ChEBI" id="CHEBI:30413"/>
    </cofactor>
</comment>
<dbReference type="Pfam" id="PF00067">
    <property type="entry name" value="p450"/>
    <property type="match status" value="1"/>
</dbReference>
<dbReference type="CDD" id="cd11060">
    <property type="entry name" value="CYP57A1-like"/>
    <property type="match status" value="1"/>
</dbReference>
<keyword evidence="6" id="KW-0812">Transmembrane</keyword>
<keyword evidence="5" id="KW-0560">Oxidoreductase</keyword>
<dbReference type="OrthoDB" id="3934656at2759"/>
<dbReference type="Proteomes" id="UP000664534">
    <property type="component" value="Unassembled WGS sequence"/>
</dbReference>
<dbReference type="GO" id="GO:0016705">
    <property type="term" value="F:oxidoreductase activity, acting on paired donors, with incorporation or reduction of molecular oxygen"/>
    <property type="evidence" value="ECO:0007669"/>
    <property type="project" value="InterPro"/>
</dbReference>
<dbReference type="PRINTS" id="PR00385">
    <property type="entry name" value="P450"/>
</dbReference>
<evidence type="ECO:0000256" key="1">
    <source>
        <dbReference type="ARBA" id="ARBA00001971"/>
    </source>
</evidence>
<dbReference type="SUPFAM" id="SSF48264">
    <property type="entry name" value="Cytochrome P450"/>
    <property type="match status" value="1"/>
</dbReference>
<gene>
    <name evidence="7" type="ORF">IMSHALPRED_008256</name>
</gene>
<dbReference type="GO" id="GO:0004497">
    <property type="term" value="F:monooxygenase activity"/>
    <property type="evidence" value="ECO:0007669"/>
    <property type="project" value="UniProtKB-KW"/>
</dbReference>
<evidence type="ECO:0000256" key="3">
    <source>
        <dbReference type="ARBA" id="ARBA00023004"/>
    </source>
</evidence>
<dbReference type="AlphaFoldDB" id="A0A8H3FTA5"/>
<keyword evidence="8" id="KW-1185">Reference proteome</keyword>
<dbReference type="Gene3D" id="1.10.630.10">
    <property type="entry name" value="Cytochrome P450"/>
    <property type="match status" value="1"/>
</dbReference>
<feature type="binding site" description="axial binding residue" evidence="4">
    <location>
        <position position="463"/>
    </location>
    <ligand>
        <name>heme</name>
        <dbReference type="ChEBI" id="CHEBI:30413"/>
    </ligand>
    <ligandPart>
        <name>Fe</name>
        <dbReference type="ChEBI" id="CHEBI:18248"/>
    </ligandPart>
</feature>
<evidence type="ECO:0000256" key="2">
    <source>
        <dbReference type="ARBA" id="ARBA00022723"/>
    </source>
</evidence>
<comment type="caution">
    <text evidence="7">The sequence shown here is derived from an EMBL/GenBank/DDBJ whole genome shotgun (WGS) entry which is preliminary data.</text>
</comment>
<proteinExistence type="inferred from homology"/>
<protein>
    <recommendedName>
        <fullName evidence="9">Cytochrome P450</fullName>
    </recommendedName>
</protein>
<organism evidence="7 8">
    <name type="scientific">Imshaugia aleurites</name>
    <dbReference type="NCBI Taxonomy" id="172621"/>
    <lineage>
        <taxon>Eukaryota</taxon>
        <taxon>Fungi</taxon>
        <taxon>Dikarya</taxon>
        <taxon>Ascomycota</taxon>
        <taxon>Pezizomycotina</taxon>
        <taxon>Lecanoromycetes</taxon>
        <taxon>OSLEUM clade</taxon>
        <taxon>Lecanoromycetidae</taxon>
        <taxon>Lecanorales</taxon>
        <taxon>Lecanorineae</taxon>
        <taxon>Parmeliaceae</taxon>
        <taxon>Imshaugia</taxon>
    </lineage>
</organism>
<evidence type="ECO:0000256" key="6">
    <source>
        <dbReference type="SAM" id="Phobius"/>
    </source>
</evidence>
<dbReference type="GO" id="GO:0020037">
    <property type="term" value="F:heme binding"/>
    <property type="evidence" value="ECO:0007669"/>
    <property type="project" value="InterPro"/>
</dbReference>
<dbReference type="InterPro" id="IPR036396">
    <property type="entry name" value="Cyt_P450_sf"/>
</dbReference>
<feature type="transmembrane region" description="Helical" evidence="6">
    <location>
        <begin position="6"/>
        <end position="26"/>
    </location>
</feature>
<name>A0A8H3FTA5_9LECA</name>
<keyword evidence="2 4" id="KW-0479">Metal-binding</keyword>
<keyword evidence="6" id="KW-1133">Transmembrane helix</keyword>
<accession>A0A8H3FTA5</accession>
<dbReference type="InterPro" id="IPR001128">
    <property type="entry name" value="Cyt_P450"/>
</dbReference>
<dbReference type="PROSITE" id="PS00086">
    <property type="entry name" value="CYTOCHROME_P450"/>
    <property type="match status" value="1"/>
</dbReference>